<protein>
    <recommendedName>
        <fullName evidence="6">Transcription repressor</fullName>
    </recommendedName>
    <alternativeName>
        <fullName evidence="6">Ovate family protein</fullName>
    </alternativeName>
</protein>
<sequence>MKFPFLFKPTETTTSAAPAWPWPACVNNPKTLSFRAATTTNNGNNNIYKTMNSAYVHDKNAAETPDSFFSICDSFAHRHEESFSCASEICSETAVIRGMRSDRLFFEPGETSSILEEVKSYDDFPYKESAAIMAMDSRDPFTDFRVSMEEMVEAHGLKDWECLEELLTCYLRVNGKSNHGYIVGAFVDLLLHLAMSSSNDTCSSTSAIDEQYCSSSSTTTHYSFTSPLSFSSSTYSSTSPCFSLLENEDEIAAEKNHVDSPVRLQVFDEVPREKNCKKSVYSVVD</sequence>
<dbReference type="EMBL" id="JACGWO010000009">
    <property type="protein sequence ID" value="KAK4419438.1"/>
    <property type="molecule type" value="Genomic_DNA"/>
</dbReference>
<reference evidence="8" key="1">
    <citation type="submission" date="2020-06" db="EMBL/GenBank/DDBJ databases">
        <authorList>
            <person name="Li T."/>
            <person name="Hu X."/>
            <person name="Zhang T."/>
            <person name="Song X."/>
            <person name="Zhang H."/>
            <person name="Dai N."/>
            <person name="Sheng W."/>
            <person name="Hou X."/>
            <person name="Wei L."/>
        </authorList>
    </citation>
    <scope>NUCLEOTIDE SEQUENCE</scope>
    <source>
        <strain evidence="8">3651</strain>
        <tissue evidence="8">Leaf</tissue>
    </source>
</reference>
<evidence type="ECO:0000256" key="2">
    <source>
        <dbReference type="ARBA" id="ARBA00022491"/>
    </source>
</evidence>
<evidence type="ECO:0000313" key="9">
    <source>
        <dbReference type="Proteomes" id="UP001293254"/>
    </source>
</evidence>
<keyword evidence="4 6" id="KW-0804">Transcription</keyword>
<dbReference type="GO" id="GO:0005634">
    <property type="term" value="C:nucleus"/>
    <property type="evidence" value="ECO:0007669"/>
    <property type="project" value="UniProtKB-SubCell"/>
</dbReference>
<dbReference type="NCBIfam" id="TIGR01568">
    <property type="entry name" value="A_thal_3678"/>
    <property type="match status" value="1"/>
</dbReference>
<comment type="caution">
    <text evidence="8">The sequence shown here is derived from an EMBL/GenBank/DDBJ whole genome shotgun (WGS) entry which is preliminary data.</text>
</comment>
<dbReference type="InterPro" id="IPR006458">
    <property type="entry name" value="Ovate_C"/>
</dbReference>
<feature type="domain" description="OVATE" evidence="7">
    <location>
        <begin position="133"/>
        <end position="192"/>
    </location>
</feature>
<dbReference type="AlphaFoldDB" id="A0AAE1XWJ4"/>
<proteinExistence type="predicted"/>
<dbReference type="InterPro" id="IPR038933">
    <property type="entry name" value="Ovate"/>
</dbReference>
<evidence type="ECO:0000256" key="3">
    <source>
        <dbReference type="ARBA" id="ARBA00023015"/>
    </source>
</evidence>
<accession>A0AAE1XWJ4</accession>
<keyword evidence="3 6" id="KW-0805">Transcription regulation</keyword>
<evidence type="ECO:0000256" key="5">
    <source>
        <dbReference type="ARBA" id="ARBA00023242"/>
    </source>
</evidence>
<comment type="subcellular location">
    <subcellularLocation>
        <location evidence="1 6">Nucleus</location>
    </subcellularLocation>
</comment>
<evidence type="ECO:0000256" key="4">
    <source>
        <dbReference type="ARBA" id="ARBA00023163"/>
    </source>
</evidence>
<gene>
    <name evidence="8" type="ORF">Salat_2356700</name>
</gene>
<evidence type="ECO:0000256" key="6">
    <source>
        <dbReference type="RuleBase" id="RU367028"/>
    </source>
</evidence>
<organism evidence="8 9">
    <name type="scientific">Sesamum alatum</name>
    <dbReference type="NCBI Taxonomy" id="300844"/>
    <lineage>
        <taxon>Eukaryota</taxon>
        <taxon>Viridiplantae</taxon>
        <taxon>Streptophyta</taxon>
        <taxon>Embryophyta</taxon>
        <taxon>Tracheophyta</taxon>
        <taxon>Spermatophyta</taxon>
        <taxon>Magnoliopsida</taxon>
        <taxon>eudicotyledons</taxon>
        <taxon>Gunneridae</taxon>
        <taxon>Pentapetalae</taxon>
        <taxon>asterids</taxon>
        <taxon>lamiids</taxon>
        <taxon>Lamiales</taxon>
        <taxon>Pedaliaceae</taxon>
        <taxon>Sesamum</taxon>
    </lineage>
</organism>
<dbReference type="PANTHER" id="PTHR33057">
    <property type="entry name" value="TRANSCRIPTION REPRESSOR OFP7-RELATED"/>
    <property type="match status" value="1"/>
</dbReference>
<dbReference type="Proteomes" id="UP001293254">
    <property type="component" value="Unassembled WGS sequence"/>
</dbReference>
<reference evidence="8" key="2">
    <citation type="journal article" date="2024" name="Plant">
        <title>Genomic evolution and insights into agronomic trait innovations of Sesamum species.</title>
        <authorList>
            <person name="Miao H."/>
            <person name="Wang L."/>
            <person name="Qu L."/>
            <person name="Liu H."/>
            <person name="Sun Y."/>
            <person name="Le M."/>
            <person name="Wang Q."/>
            <person name="Wei S."/>
            <person name="Zheng Y."/>
            <person name="Lin W."/>
            <person name="Duan Y."/>
            <person name="Cao H."/>
            <person name="Xiong S."/>
            <person name="Wang X."/>
            <person name="Wei L."/>
            <person name="Li C."/>
            <person name="Ma Q."/>
            <person name="Ju M."/>
            <person name="Zhao R."/>
            <person name="Li G."/>
            <person name="Mu C."/>
            <person name="Tian Q."/>
            <person name="Mei H."/>
            <person name="Zhang T."/>
            <person name="Gao T."/>
            <person name="Zhang H."/>
        </authorList>
    </citation>
    <scope>NUCLEOTIDE SEQUENCE</scope>
    <source>
        <strain evidence="8">3651</strain>
    </source>
</reference>
<name>A0AAE1XWJ4_9LAMI</name>
<evidence type="ECO:0000256" key="1">
    <source>
        <dbReference type="ARBA" id="ARBA00004123"/>
    </source>
</evidence>
<dbReference type="Pfam" id="PF04844">
    <property type="entry name" value="Ovate"/>
    <property type="match status" value="1"/>
</dbReference>
<comment type="function">
    <text evidence="6">Transcriptional repressor that regulates multiple aspects of plant growth and development.</text>
</comment>
<keyword evidence="9" id="KW-1185">Reference proteome</keyword>
<keyword evidence="5 6" id="KW-0539">Nucleus</keyword>
<dbReference type="PANTHER" id="PTHR33057:SF98">
    <property type="entry name" value="TRANSCRIPTION REPRESSOR OFP18"/>
    <property type="match status" value="1"/>
</dbReference>
<evidence type="ECO:0000313" key="8">
    <source>
        <dbReference type="EMBL" id="KAK4419438.1"/>
    </source>
</evidence>
<evidence type="ECO:0000259" key="7">
    <source>
        <dbReference type="PROSITE" id="PS51754"/>
    </source>
</evidence>
<keyword evidence="2 6" id="KW-0678">Repressor</keyword>
<dbReference type="GO" id="GO:0045892">
    <property type="term" value="P:negative regulation of DNA-templated transcription"/>
    <property type="evidence" value="ECO:0007669"/>
    <property type="project" value="UniProtKB-UniRule"/>
</dbReference>
<dbReference type="PROSITE" id="PS51754">
    <property type="entry name" value="OVATE"/>
    <property type="match status" value="1"/>
</dbReference>